<evidence type="ECO:0000256" key="7">
    <source>
        <dbReference type="ARBA" id="ARBA00023136"/>
    </source>
</evidence>
<keyword evidence="6 8" id="KW-0406">Ion transport</keyword>
<evidence type="ECO:0000256" key="4">
    <source>
        <dbReference type="ARBA" id="ARBA00022692"/>
    </source>
</evidence>
<reference evidence="9 10" key="1">
    <citation type="journal article" date="2024" name="Nat. Commun.">
        <title>Phylogenomics reveals the evolutionary origins of lichenization in chlorophyte algae.</title>
        <authorList>
            <person name="Puginier C."/>
            <person name="Libourel C."/>
            <person name="Otte J."/>
            <person name="Skaloud P."/>
            <person name="Haon M."/>
            <person name="Grisel S."/>
            <person name="Petersen M."/>
            <person name="Berrin J.G."/>
            <person name="Delaux P.M."/>
            <person name="Dal Grande F."/>
            <person name="Keller J."/>
        </authorList>
    </citation>
    <scope>NUCLEOTIDE SEQUENCE [LARGE SCALE GENOMIC DNA]</scope>
    <source>
        <strain evidence="9 10">SAG 2043</strain>
    </source>
</reference>
<comment type="subcellular location">
    <subcellularLocation>
        <location evidence="1 8">Membrane</location>
        <topology evidence="1 8">Multi-pass membrane protein</topology>
    </subcellularLocation>
</comment>
<dbReference type="GO" id="GO:0005886">
    <property type="term" value="C:plasma membrane"/>
    <property type="evidence" value="ECO:0007669"/>
    <property type="project" value="TreeGrafter"/>
</dbReference>
<dbReference type="EMBL" id="JALJOR010000002">
    <property type="protein sequence ID" value="KAK9823294.1"/>
    <property type="molecule type" value="Genomic_DNA"/>
</dbReference>
<keyword evidence="7 8" id="KW-0472">Membrane</keyword>
<evidence type="ECO:0000256" key="6">
    <source>
        <dbReference type="ARBA" id="ARBA00023065"/>
    </source>
</evidence>
<comment type="caution">
    <text evidence="9">The sequence shown here is derived from an EMBL/GenBank/DDBJ whole genome shotgun (WGS) entry which is preliminary data.</text>
</comment>
<dbReference type="AlphaFoldDB" id="A0AAW1QPC8"/>
<feature type="transmembrane region" description="Helical" evidence="8">
    <location>
        <begin position="192"/>
        <end position="211"/>
    </location>
</feature>
<dbReference type="InterPro" id="IPR003689">
    <property type="entry name" value="ZIP"/>
</dbReference>
<dbReference type="PANTHER" id="PTHR11040">
    <property type="entry name" value="ZINC/IRON TRANSPORTER"/>
    <property type="match status" value="1"/>
</dbReference>
<comment type="caution">
    <text evidence="8">Lacks conserved residue(s) required for the propagation of feature annotation.</text>
</comment>
<feature type="transmembrane region" description="Helical" evidence="8">
    <location>
        <begin position="150"/>
        <end position="171"/>
    </location>
</feature>
<dbReference type="Pfam" id="PF02535">
    <property type="entry name" value="Zip"/>
    <property type="match status" value="1"/>
</dbReference>
<feature type="transmembrane region" description="Helical" evidence="8">
    <location>
        <begin position="117"/>
        <end position="138"/>
    </location>
</feature>
<evidence type="ECO:0000256" key="3">
    <source>
        <dbReference type="ARBA" id="ARBA00022448"/>
    </source>
</evidence>
<organism evidence="9 10">
    <name type="scientific">[Myrmecia] bisecta</name>
    <dbReference type="NCBI Taxonomy" id="41462"/>
    <lineage>
        <taxon>Eukaryota</taxon>
        <taxon>Viridiplantae</taxon>
        <taxon>Chlorophyta</taxon>
        <taxon>core chlorophytes</taxon>
        <taxon>Trebouxiophyceae</taxon>
        <taxon>Trebouxiales</taxon>
        <taxon>Trebouxiaceae</taxon>
        <taxon>Myrmecia</taxon>
    </lineage>
</organism>
<accession>A0AAW1QPC8</accession>
<dbReference type="GO" id="GO:0005385">
    <property type="term" value="F:zinc ion transmembrane transporter activity"/>
    <property type="evidence" value="ECO:0007669"/>
    <property type="project" value="InterPro"/>
</dbReference>
<evidence type="ECO:0000313" key="10">
    <source>
        <dbReference type="Proteomes" id="UP001489004"/>
    </source>
</evidence>
<evidence type="ECO:0000256" key="5">
    <source>
        <dbReference type="ARBA" id="ARBA00022989"/>
    </source>
</evidence>
<dbReference type="NCBIfam" id="TIGR00820">
    <property type="entry name" value="zip"/>
    <property type="match status" value="1"/>
</dbReference>
<name>A0AAW1QPC8_9CHLO</name>
<sequence>MAQFPLGGSDQHTGGDRNADAGVCHRQAVCHPARSPETERASHHLNSELVWEESQHAATAQVLEMGIAFHSVLIGVAIGVSQSPCTIRPLLIALCFHQFFEGLALGGCLVQATFSAWSYALMAAVFALTTPVGVAIGIGVHSSYNENSPAALAVSGVFDAISTGILIYMALVDLIAVDFKSIKMRNNLKLELWCYVSLLGGAVLMSILAIWA</sequence>
<keyword evidence="3 8" id="KW-0813">Transport</keyword>
<protein>
    <submittedName>
        <fullName evidence="9">Uncharacterized protein</fullName>
    </submittedName>
</protein>
<proteinExistence type="inferred from homology"/>
<evidence type="ECO:0000256" key="8">
    <source>
        <dbReference type="RuleBase" id="RU362088"/>
    </source>
</evidence>
<keyword evidence="5 8" id="KW-1133">Transmembrane helix</keyword>
<evidence type="ECO:0000256" key="2">
    <source>
        <dbReference type="ARBA" id="ARBA00006939"/>
    </source>
</evidence>
<dbReference type="PANTHER" id="PTHR11040:SF44">
    <property type="entry name" value="PROTEIN ZNTC-RELATED"/>
    <property type="match status" value="1"/>
</dbReference>
<keyword evidence="10" id="KW-1185">Reference proteome</keyword>
<keyword evidence="4 8" id="KW-0812">Transmembrane</keyword>
<evidence type="ECO:0000313" key="9">
    <source>
        <dbReference type="EMBL" id="KAK9823294.1"/>
    </source>
</evidence>
<dbReference type="Proteomes" id="UP001489004">
    <property type="component" value="Unassembled WGS sequence"/>
</dbReference>
<gene>
    <name evidence="9" type="ORF">WJX72_001686</name>
</gene>
<dbReference type="InterPro" id="IPR004698">
    <property type="entry name" value="Zn/Fe_permease_fun/pln"/>
</dbReference>
<evidence type="ECO:0000256" key="1">
    <source>
        <dbReference type="ARBA" id="ARBA00004141"/>
    </source>
</evidence>
<comment type="similarity">
    <text evidence="2 8">Belongs to the ZIP transporter (TC 2.A.5) family.</text>
</comment>